<feature type="transmembrane region" description="Helical" evidence="6">
    <location>
        <begin position="203"/>
        <end position="222"/>
    </location>
</feature>
<sequence length="223" mass="23965">MCTGKCSRCVGLSLISLSLVCIVANALLLVPDGKTWSTNQLSLQVLLMAGFIGGGLMVLCPGIAAVRAGGKGCCGTGCTVGPRMLRSIFSSAIGMLGAIYCLGVSGAGLQTGPKCLVDDKWDYHFQETGGAYLFNRTQWYLCEEPPNVVLWNLSLFSLLVVVSCLEIVLCGIQLVNATVGVICGDCRKKVRQREVELWRVRLALGYVLTHFLFSAELSSLRLH</sequence>
<keyword evidence="8" id="KW-1185">Reference proteome</keyword>
<keyword evidence="5 6" id="KW-0472">Membrane</keyword>
<evidence type="ECO:0000313" key="7">
    <source>
        <dbReference type="Ensembl" id="ENSMMMP00000020042.1"/>
    </source>
</evidence>
<keyword evidence="4 6" id="KW-1133">Transmembrane helix</keyword>
<organism evidence="7 8">
    <name type="scientific">Marmota marmota marmota</name>
    <name type="common">Alpine marmot</name>
    <dbReference type="NCBI Taxonomy" id="9994"/>
    <lineage>
        <taxon>Eukaryota</taxon>
        <taxon>Metazoa</taxon>
        <taxon>Chordata</taxon>
        <taxon>Craniata</taxon>
        <taxon>Vertebrata</taxon>
        <taxon>Euteleostomi</taxon>
        <taxon>Mammalia</taxon>
        <taxon>Eutheria</taxon>
        <taxon>Euarchontoglires</taxon>
        <taxon>Glires</taxon>
        <taxon>Rodentia</taxon>
        <taxon>Sciuromorpha</taxon>
        <taxon>Sciuridae</taxon>
        <taxon>Xerinae</taxon>
        <taxon>Marmotini</taxon>
        <taxon>Marmota</taxon>
    </lineage>
</organism>
<evidence type="ECO:0000256" key="1">
    <source>
        <dbReference type="ARBA" id="ARBA00004141"/>
    </source>
</evidence>
<comment type="similarity">
    <text evidence="2">Belongs to the L6 tetraspanin family.</text>
</comment>
<dbReference type="InterPro" id="IPR008661">
    <property type="entry name" value="L6_membrane"/>
</dbReference>
<reference evidence="7" key="1">
    <citation type="submission" date="2025-08" db="UniProtKB">
        <authorList>
            <consortium name="Ensembl"/>
        </authorList>
    </citation>
    <scope>IDENTIFICATION</scope>
</reference>
<dbReference type="AlphaFoldDB" id="A0A8C5ZXM1"/>
<comment type="subcellular location">
    <subcellularLocation>
        <location evidence="1">Membrane</location>
        <topology evidence="1">Multi-pass membrane protein</topology>
    </subcellularLocation>
</comment>
<evidence type="ECO:0008006" key="9">
    <source>
        <dbReference type="Google" id="ProtNLM"/>
    </source>
</evidence>
<dbReference type="PANTHER" id="PTHR14198">
    <property type="entry name" value="TRANSMEMBRANE 4 L6 FAMILY MEMBER 1-RELATED"/>
    <property type="match status" value="1"/>
</dbReference>
<evidence type="ECO:0000256" key="2">
    <source>
        <dbReference type="ARBA" id="ARBA00006193"/>
    </source>
</evidence>
<accession>A0A8C5ZXM1</accession>
<gene>
    <name evidence="7" type="primary">LOC107159315</name>
</gene>
<evidence type="ECO:0000256" key="3">
    <source>
        <dbReference type="ARBA" id="ARBA00022692"/>
    </source>
</evidence>
<feature type="transmembrane region" description="Helical" evidence="6">
    <location>
        <begin position="43"/>
        <end position="66"/>
    </location>
</feature>
<name>A0A8C5ZXM1_MARMA</name>
<feature type="transmembrane region" description="Helical" evidence="6">
    <location>
        <begin position="87"/>
        <end position="109"/>
    </location>
</feature>
<protein>
    <recommendedName>
        <fullName evidence="9">Transmembrane 4 L6 family member 5</fullName>
    </recommendedName>
</protein>
<dbReference type="GeneTree" id="ENSGT01030000234590"/>
<dbReference type="GO" id="GO:0016020">
    <property type="term" value="C:membrane"/>
    <property type="evidence" value="ECO:0007669"/>
    <property type="project" value="UniProtKB-SubCell"/>
</dbReference>
<proteinExistence type="inferred from homology"/>
<feature type="transmembrane region" description="Helical" evidence="6">
    <location>
        <begin position="12"/>
        <end position="31"/>
    </location>
</feature>
<reference evidence="7" key="2">
    <citation type="submission" date="2025-09" db="UniProtKB">
        <authorList>
            <consortium name="Ensembl"/>
        </authorList>
    </citation>
    <scope>IDENTIFICATION</scope>
</reference>
<evidence type="ECO:0000256" key="5">
    <source>
        <dbReference type="ARBA" id="ARBA00023136"/>
    </source>
</evidence>
<feature type="transmembrane region" description="Helical" evidence="6">
    <location>
        <begin position="155"/>
        <end position="182"/>
    </location>
</feature>
<dbReference type="PANTHER" id="PTHR14198:SF4">
    <property type="entry name" value="TRANSMEMBRANE 4 L6 FAMILY MEMBER 5"/>
    <property type="match status" value="1"/>
</dbReference>
<dbReference type="Ensembl" id="ENSMMMT00000022785.1">
    <property type="protein sequence ID" value="ENSMMMP00000020042.1"/>
    <property type="gene ID" value="ENSMMMG00000017636.1"/>
</dbReference>
<evidence type="ECO:0000256" key="6">
    <source>
        <dbReference type="SAM" id="Phobius"/>
    </source>
</evidence>
<dbReference type="Pfam" id="PF05805">
    <property type="entry name" value="L6_membrane"/>
    <property type="match status" value="1"/>
</dbReference>
<evidence type="ECO:0000313" key="8">
    <source>
        <dbReference type="Proteomes" id="UP000694407"/>
    </source>
</evidence>
<evidence type="ECO:0000256" key="4">
    <source>
        <dbReference type="ARBA" id="ARBA00022989"/>
    </source>
</evidence>
<keyword evidence="3 6" id="KW-0812">Transmembrane</keyword>
<dbReference type="Proteomes" id="UP000694407">
    <property type="component" value="Unplaced"/>
</dbReference>